<reference evidence="2 3" key="1">
    <citation type="submission" date="2007-11" db="EMBL/GenBank/DDBJ databases">
        <title>Draft genome sequence of Bacteroides stercoris(ATCC 43183).</title>
        <authorList>
            <person name="Sudarsanam P."/>
            <person name="Ley R."/>
            <person name="Guruge J."/>
            <person name="Turnbaugh P.J."/>
            <person name="Mahowald M."/>
            <person name="Liep D."/>
            <person name="Gordon J."/>
        </authorList>
    </citation>
    <scope>NUCLEOTIDE SEQUENCE [LARGE SCALE GENOMIC DNA]</scope>
    <source>
        <strain evidence="2 3">ATCC 43183</strain>
    </source>
</reference>
<evidence type="ECO:0000313" key="2">
    <source>
        <dbReference type="EMBL" id="EDS14445.1"/>
    </source>
</evidence>
<accession>B0NRM0</accession>
<gene>
    <name evidence="2" type="ORF">BACSTE_02130</name>
</gene>
<sequence>MKRFFYDISKIFLKKFQSAVNQNIKQPSIGFSEHRESTESAFKAPVRSGML</sequence>
<dbReference type="AlphaFoldDB" id="B0NRM0"/>
<feature type="region of interest" description="Disordered" evidence="1">
    <location>
        <begin position="31"/>
        <end position="51"/>
    </location>
</feature>
<evidence type="ECO:0000313" key="3">
    <source>
        <dbReference type="Proteomes" id="UP000004713"/>
    </source>
</evidence>
<organism evidence="2 3">
    <name type="scientific">Bacteroides stercoris ATCC 43183</name>
    <dbReference type="NCBI Taxonomy" id="449673"/>
    <lineage>
        <taxon>Bacteria</taxon>
        <taxon>Pseudomonadati</taxon>
        <taxon>Bacteroidota</taxon>
        <taxon>Bacteroidia</taxon>
        <taxon>Bacteroidales</taxon>
        <taxon>Bacteroidaceae</taxon>
        <taxon>Bacteroides</taxon>
    </lineage>
</organism>
<dbReference type="Proteomes" id="UP000004713">
    <property type="component" value="Unassembled WGS sequence"/>
</dbReference>
<dbReference type="EMBL" id="ABFZ02000020">
    <property type="protein sequence ID" value="EDS14445.1"/>
    <property type="molecule type" value="Genomic_DNA"/>
</dbReference>
<protein>
    <submittedName>
        <fullName evidence="2">Uncharacterized protein</fullName>
    </submittedName>
</protein>
<proteinExistence type="predicted"/>
<reference evidence="2 3" key="2">
    <citation type="submission" date="2007-11" db="EMBL/GenBank/DDBJ databases">
        <authorList>
            <person name="Fulton L."/>
            <person name="Clifton S."/>
            <person name="Fulton B."/>
            <person name="Xu J."/>
            <person name="Minx P."/>
            <person name="Pepin K.H."/>
            <person name="Johnson M."/>
            <person name="Thiruvilangam P."/>
            <person name="Bhonagiri V."/>
            <person name="Nash W.E."/>
            <person name="Mardis E.R."/>
            <person name="Wilson R.K."/>
        </authorList>
    </citation>
    <scope>NUCLEOTIDE SEQUENCE [LARGE SCALE GENOMIC DNA]</scope>
    <source>
        <strain evidence="2 3">ATCC 43183</strain>
    </source>
</reference>
<name>B0NRM0_BACSE</name>
<dbReference type="HOGENOM" id="CLU_3095751_0_0_10"/>
<evidence type="ECO:0000256" key="1">
    <source>
        <dbReference type="SAM" id="MobiDB-lite"/>
    </source>
</evidence>
<comment type="caution">
    <text evidence="2">The sequence shown here is derived from an EMBL/GenBank/DDBJ whole genome shotgun (WGS) entry which is preliminary data.</text>
</comment>